<comment type="similarity">
    <text evidence="2 5">Belongs to the citrate synthase family.</text>
</comment>
<dbReference type="InterPro" id="IPR019810">
    <property type="entry name" value="Citrate_synthase_AS"/>
</dbReference>
<dbReference type="AlphaFoldDB" id="A0AAW1PAR9"/>
<dbReference type="FunFam" id="1.10.580.10:FF:000005">
    <property type="entry name" value="Citrate synthase"/>
    <property type="match status" value="1"/>
</dbReference>
<dbReference type="Pfam" id="PF00285">
    <property type="entry name" value="Citrate_synt"/>
    <property type="match status" value="1"/>
</dbReference>
<dbReference type="PRINTS" id="PR00143">
    <property type="entry name" value="CITRTSNTHASE"/>
</dbReference>
<dbReference type="Gene3D" id="1.10.230.10">
    <property type="entry name" value="Cytochrome P450-Terp, domain 2"/>
    <property type="match status" value="1"/>
</dbReference>
<dbReference type="InterPro" id="IPR016142">
    <property type="entry name" value="Citrate_synth-like_lrg_a-sub"/>
</dbReference>
<feature type="region of interest" description="Disordered" evidence="6">
    <location>
        <begin position="24"/>
        <end position="57"/>
    </location>
</feature>
<dbReference type="EMBL" id="JALJOR010000015">
    <property type="protein sequence ID" value="KAK9805549.1"/>
    <property type="molecule type" value="Genomic_DNA"/>
</dbReference>
<proteinExistence type="inferred from homology"/>
<gene>
    <name evidence="7" type="ORF">WJX72_004644</name>
</gene>
<evidence type="ECO:0000256" key="1">
    <source>
        <dbReference type="ARBA" id="ARBA00005007"/>
    </source>
</evidence>
<sequence>MDQAAAVQRLATLQRHLAACSVNESAADLQRQPTSSESKEARPAPCGGPGSLSITDNRTGKKYEIKISEGGTIKATDLKQIVAGGDGVGLRTYDPGYVNTAACISKISYIDGDKGILRYRGYPIEQLAEKSNFLEVSYLIVYGNLPNATELARWEEAVMRHSAIPVAVEQAVAALPHDAHFMGIVLTALNALSTCHPEQNPALAGQNVYDDKEVQDKQIVRLIGKIPAIAALAYHRASGRQYAPPNQRLSYAENFLYMLDAGNRPNYKPNPRLARAIDIMFILHAEHEMNCSTAAARHLASSGVDVYTAMAGAVGAVGALYGPLHGGANEAVLRMLERIGSVEAIPKFVEGVKNKKEKMFGFGHRVYKNFDPRANIIREVADDVFKIAGRDPLIDIAVALEKAARSDDYFIKRKLYPNVDFYSGLVYRALGFPPQFFTVLFAVPRITGYLAHWRESLSDPDTKIIRPQEDYQGVWLRDYVGMGGRSREKQEGDTLGQVTPSNAYKRRIAGTNWQ</sequence>
<dbReference type="PANTHER" id="PTHR11739:SF4">
    <property type="entry name" value="CITRATE SYNTHASE, PEROXISOMAL"/>
    <property type="match status" value="1"/>
</dbReference>
<protein>
    <recommendedName>
        <fullName evidence="5">Citrate synthase</fullName>
    </recommendedName>
</protein>
<evidence type="ECO:0000313" key="8">
    <source>
        <dbReference type="Proteomes" id="UP001489004"/>
    </source>
</evidence>
<name>A0AAW1PAR9_9CHLO</name>
<dbReference type="FunFam" id="1.10.230.10:FF:000002">
    <property type="entry name" value="Citrate synthase"/>
    <property type="match status" value="1"/>
</dbReference>
<keyword evidence="3" id="KW-0816">Tricarboxylic acid cycle</keyword>
<dbReference type="InterPro" id="IPR002020">
    <property type="entry name" value="Citrate_synthase"/>
</dbReference>
<dbReference type="GO" id="GO:0005759">
    <property type="term" value="C:mitochondrial matrix"/>
    <property type="evidence" value="ECO:0007669"/>
    <property type="project" value="TreeGrafter"/>
</dbReference>
<evidence type="ECO:0000256" key="2">
    <source>
        <dbReference type="ARBA" id="ARBA00010566"/>
    </source>
</evidence>
<dbReference type="Proteomes" id="UP001489004">
    <property type="component" value="Unassembled WGS sequence"/>
</dbReference>
<comment type="pathway">
    <text evidence="1">Carbohydrate metabolism.</text>
</comment>
<dbReference type="PROSITE" id="PS00480">
    <property type="entry name" value="CITRATE_SYNTHASE"/>
    <property type="match status" value="1"/>
</dbReference>
<dbReference type="SUPFAM" id="SSF48256">
    <property type="entry name" value="Citrate synthase"/>
    <property type="match status" value="1"/>
</dbReference>
<accession>A0AAW1PAR9</accession>
<comment type="caution">
    <text evidence="7">The sequence shown here is derived from an EMBL/GenBank/DDBJ whole genome shotgun (WGS) entry which is preliminary data.</text>
</comment>
<dbReference type="PANTHER" id="PTHR11739">
    <property type="entry name" value="CITRATE SYNTHASE"/>
    <property type="match status" value="1"/>
</dbReference>
<evidence type="ECO:0000256" key="5">
    <source>
        <dbReference type="RuleBase" id="RU000441"/>
    </source>
</evidence>
<evidence type="ECO:0000256" key="6">
    <source>
        <dbReference type="SAM" id="MobiDB-lite"/>
    </source>
</evidence>
<reference evidence="7 8" key="1">
    <citation type="journal article" date="2024" name="Nat. Commun.">
        <title>Phylogenomics reveals the evolutionary origins of lichenization in chlorophyte algae.</title>
        <authorList>
            <person name="Puginier C."/>
            <person name="Libourel C."/>
            <person name="Otte J."/>
            <person name="Skaloud P."/>
            <person name="Haon M."/>
            <person name="Grisel S."/>
            <person name="Petersen M."/>
            <person name="Berrin J.G."/>
            <person name="Delaux P.M."/>
            <person name="Dal Grande F."/>
            <person name="Keller J."/>
        </authorList>
    </citation>
    <scope>NUCLEOTIDE SEQUENCE [LARGE SCALE GENOMIC DNA]</scope>
    <source>
        <strain evidence="7 8">SAG 2043</strain>
    </source>
</reference>
<dbReference type="GO" id="GO:0046912">
    <property type="term" value="F:acyltransferase activity, acyl groups converted into alkyl on transfer"/>
    <property type="evidence" value="ECO:0007669"/>
    <property type="project" value="InterPro"/>
</dbReference>
<evidence type="ECO:0000313" key="7">
    <source>
        <dbReference type="EMBL" id="KAK9805549.1"/>
    </source>
</evidence>
<dbReference type="InterPro" id="IPR036969">
    <property type="entry name" value="Citrate_synthase_sf"/>
</dbReference>
<dbReference type="InterPro" id="IPR016143">
    <property type="entry name" value="Citrate_synth-like_sm_a-sub"/>
</dbReference>
<keyword evidence="8" id="KW-1185">Reference proteome</keyword>
<evidence type="ECO:0000256" key="3">
    <source>
        <dbReference type="ARBA" id="ARBA00022532"/>
    </source>
</evidence>
<keyword evidence="4 5" id="KW-0808">Transferase</keyword>
<dbReference type="GO" id="GO:0006635">
    <property type="term" value="P:fatty acid beta-oxidation"/>
    <property type="evidence" value="ECO:0007669"/>
    <property type="project" value="UniProtKB-ARBA"/>
</dbReference>
<dbReference type="GO" id="GO:0005975">
    <property type="term" value="P:carbohydrate metabolic process"/>
    <property type="evidence" value="ECO:0007669"/>
    <property type="project" value="TreeGrafter"/>
</dbReference>
<evidence type="ECO:0000256" key="4">
    <source>
        <dbReference type="ARBA" id="ARBA00022679"/>
    </source>
</evidence>
<organism evidence="7 8">
    <name type="scientific">[Myrmecia] bisecta</name>
    <dbReference type="NCBI Taxonomy" id="41462"/>
    <lineage>
        <taxon>Eukaryota</taxon>
        <taxon>Viridiplantae</taxon>
        <taxon>Chlorophyta</taxon>
        <taxon>core chlorophytes</taxon>
        <taxon>Trebouxiophyceae</taxon>
        <taxon>Trebouxiales</taxon>
        <taxon>Trebouxiaceae</taxon>
        <taxon>Myrmecia</taxon>
    </lineage>
</organism>
<dbReference type="Gene3D" id="1.10.580.10">
    <property type="entry name" value="Citrate Synthase, domain 1"/>
    <property type="match status" value="1"/>
</dbReference>
<dbReference type="GO" id="GO:0006099">
    <property type="term" value="P:tricarboxylic acid cycle"/>
    <property type="evidence" value="ECO:0007669"/>
    <property type="project" value="UniProtKB-KW"/>
</dbReference>